<dbReference type="EMBL" id="CM000853">
    <property type="protein sequence ID" value="KRG90687.1"/>
    <property type="molecule type" value="Genomic_DNA"/>
</dbReference>
<dbReference type="Gramene" id="KRG90687">
    <property type="protein sequence ID" value="KRG90687"/>
    <property type="gene ID" value="GLYMA_20G108000"/>
</dbReference>
<evidence type="ECO:0000256" key="2">
    <source>
        <dbReference type="ARBA" id="ARBA00023015"/>
    </source>
</evidence>
<dbReference type="HOGENOM" id="CLU_015069_1_1_1"/>
<dbReference type="SMR" id="K7N2T3"/>
<feature type="domain" description="TF-B3" evidence="7">
    <location>
        <begin position="360"/>
        <end position="449"/>
    </location>
</feature>
<evidence type="ECO:0000256" key="3">
    <source>
        <dbReference type="ARBA" id="ARBA00023125"/>
    </source>
</evidence>
<evidence type="ECO:0000256" key="4">
    <source>
        <dbReference type="ARBA" id="ARBA00023163"/>
    </source>
</evidence>
<protein>
    <recommendedName>
        <fullName evidence="7">TF-B3 domain-containing protein</fullName>
    </recommendedName>
</protein>
<dbReference type="PROSITE" id="PS50863">
    <property type="entry name" value="B3"/>
    <property type="match status" value="3"/>
</dbReference>
<dbReference type="Proteomes" id="UP000008827">
    <property type="component" value="Chromosome 20"/>
</dbReference>
<keyword evidence="10" id="KW-1185">Reference proteome</keyword>
<dbReference type="InterPro" id="IPR003340">
    <property type="entry name" value="B3_DNA-bd"/>
</dbReference>
<dbReference type="InterPro" id="IPR015300">
    <property type="entry name" value="DNA-bd_pseudobarrel_sf"/>
</dbReference>
<feature type="region of interest" description="Disordered" evidence="6">
    <location>
        <begin position="135"/>
        <end position="204"/>
    </location>
</feature>
<evidence type="ECO:0000256" key="1">
    <source>
        <dbReference type="ARBA" id="ARBA00004123"/>
    </source>
</evidence>
<dbReference type="SUPFAM" id="SSF101936">
    <property type="entry name" value="DNA-binding pseudobarrel domain"/>
    <property type="match status" value="3"/>
</dbReference>
<reference evidence="8" key="3">
    <citation type="submission" date="2018-07" db="EMBL/GenBank/DDBJ databases">
        <title>WGS assembly of Glycine max.</title>
        <authorList>
            <person name="Schmutz J."/>
            <person name="Cannon S."/>
            <person name="Schlueter J."/>
            <person name="Ma J."/>
            <person name="Mitros T."/>
            <person name="Nelson W."/>
            <person name="Hyten D."/>
            <person name="Song Q."/>
            <person name="Thelen J."/>
            <person name="Cheng J."/>
            <person name="Xu D."/>
            <person name="Hellsten U."/>
            <person name="May G."/>
            <person name="Yu Y."/>
            <person name="Sakurai T."/>
            <person name="Umezawa T."/>
            <person name="Bhattacharyya M."/>
            <person name="Sandhu D."/>
            <person name="Valliyodan B."/>
            <person name="Lindquist E."/>
            <person name="Peto M."/>
            <person name="Grant D."/>
            <person name="Shu S."/>
            <person name="Goodstein D."/>
            <person name="Barry K."/>
            <person name="Futrell-Griggs M."/>
            <person name="Abernathy B."/>
            <person name="Du J."/>
            <person name="Tian Z."/>
            <person name="Zhu L."/>
            <person name="Gill N."/>
            <person name="Joshi T."/>
            <person name="Libault M."/>
            <person name="Sethuraman A."/>
            <person name="Zhang X."/>
            <person name="Shinozaki K."/>
            <person name="Nguyen H."/>
            <person name="Wing R."/>
            <person name="Cregan P."/>
            <person name="Specht J."/>
            <person name="Grimwood J."/>
            <person name="Rokhsar D."/>
            <person name="Stacey G."/>
            <person name="Shoemaker R."/>
            <person name="Jackson S."/>
        </authorList>
    </citation>
    <scope>NUCLEOTIDE SEQUENCE</scope>
    <source>
        <tissue evidence="8">Callus</tissue>
    </source>
</reference>
<comment type="subcellular location">
    <subcellularLocation>
        <location evidence="1">Nucleus</location>
    </subcellularLocation>
</comment>
<keyword evidence="2" id="KW-0805">Transcription regulation</keyword>
<keyword evidence="3" id="KW-0238">DNA-binding</keyword>
<reference evidence="8 9" key="1">
    <citation type="journal article" date="2010" name="Nature">
        <title>Genome sequence of the palaeopolyploid soybean.</title>
        <authorList>
            <person name="Schmutz J."/>
            <person name="Cannon S.B."/>
            <person name="Schlueter J."/>
            <person name="Ma J."/>
            <person name="Mitros T."/>
            <person name="Nelson W."/>
            <person name="Hyten D.L."/>
            <person name="Song Q."/>
            <person name="Thelen J.J."/>
            <person name="Cheng J."/>
            <person name="Xu D."/>
            <person name="Hellsten U."/>
            <person name="May G.D."/>
            <person name="Yu Y."/>
            <person name="Sakurai T."/>
            <person name="Umezawa T."/>
            <person name="Bhattacharyya M.K."/>
            <person name="Sandhu D."/>
            <person name="Valliyodan B."/>
            <person name="Lindquist E."/>
            <person name="Peto M."/>
            <person name="Grant D."/>
            <person name="Shu S."/>
            <person name="Goodstein D."/>
            <person name="Barry K."/>
            <person name="Futrell-Griggs M."/>
            <person name="Abernathy B."/>
            <person name="Du J."/>
            <person name="Tian Z."/>
            <person name="Zhu L."/>
            <person name="Gill N."/>
            <person name="Joshi T."/>
            <person name="Libault M."/>
            <person name="Sethuraman A."/>
            <person name="Zhang X.-C."/>
            <person name="Shinozaki K."/>
            <person name="Nguyen H.T."/>
            <person name="Wing R.A."/>
            <person name="Cregan P."/>
            <person name="Specht J."/>
            <person name="Grimwood J."/>
            <person name="Rokhsar D."/>
            <person name="Stacey G."/>
            <person name="Shoemaker R.C."/>
            <person name="Jackson S.A."/>
        </authorList>
    </citation>
    <scope>NUCLEOTIDE SEQUENCE [LARGE SCALE GENOMIC DNA]</scope>
    <source>
        <strain evidence="9">cv. Williams 82</strain>
        <tissue evidence="8">Callus</tissue>
    </source>
</reference>
<feature type="compositionally biased region" description="Basic and acidic residues" evidence="6">
    <location>
        <begin position="153"/>
        <end position="169"/>
    </location>
</feature>
<evidence type="ECO:0000259" key="7">
    <source>
        <dbReference type="PROSITE" id="PS50863"/>
    </source>
</evidence>
<dbReference type="eggNOG" id="ENOG502S27N">
    <property type="taxonomic scope" value="Eukaryota"/>
</dbReference>
<dbReference type="GO" id="GO:0005634">
    <property type="term" value="C:nucleus"/>
    <property type="evidence" value="ECO:0007669"/>
    <property type="project" value="UniProtKB-SubCell"/>
</dbReference>
<feature type="compositionally biased region" description="Basic residues" evidence="6">
    <location>
        <begin position="195"/>
        <end position="204"/>
    </location>
</feature>
<evidence type="ECO:0000313" key="10">
    <source>
        <dbReference type="Proteomes" id="UP000008827"/>
    </source>
</evidence>
<keyword evidence="4" id="KW-0804">Transcription</keyword>
<dbReference type="GO" id="GO:0003677">
    <property type="term" value="F:DNA binding"/>
    <property type="evidence" value="ECO:0007669"/>
    <property type="project" value="UniProtKB-KW"/>
</dbReference>
<proteinExistence type="predicted"/>
<dbReference type="EnsemblPlants" id="KRG90687">
    <property type="protein sequence ID" value="KRG90687"/>
    <property type="gene ID" value="GLYMA_20G108000"/>
</dbReference>
<evidence type="ECO:0000313" key="8">
    <source>
        <dbReference type="EMBL" id="KRG90687.1"/>
    </source>
</evidence>
<organism evidence="8">
    <name type="scientific">Glycine max</name>
    <name type="common">Soybean</name>
    <name type="synonym">Glycine hispida</name>
    <dbReference type="NCBI Taxonomy" id="3847"/>
    <lineage>
        <taxon>Eukaryota</taxon>
        <taxon>Viridiplantae</taxon>
        <taxon>Streptophyta</taxon>
        <taxon>Embryophyta</taxon>
        <taxon>Tracheophyta</taxon>
        <taxon>Spermatophyta</taxon>
        <taxon>Magnoliopsida</taxon>
        <taxon>eudicotyledons</taxon>
        <taxon>Gunneridae</taxon>
        <taxon>Pentapetalae</taxon>
        <taxon>rosids</taxon>
        <taxon>fabids</taxon>
        <taxon>Fabales</taxon>
        <taxon>Fabaceae</taxon>
        <taxon>Papilionoideae</taxon>
        <taxon>50 kb inversion clade</taxon>
        <taxon>NPAAA clade</taxon>
        <taxon>indigoferoid/millettioid clade</taxon>
        <taxon>Phaseoleae</taxon>
        <taxon>Glycine</taxon>
        <taxon>Glycine subgen. Soja</taxon>
    </lineage>
</organism>
<dbReference type="PaxDb" id="3847-GLYMA20G24222.1"/>
<evidence type="ECO:0000256" key="5">
    <source>
        <dbReference type="ARBA" id="ARBA00023242"/>
    </source>
</evidence>
<dbReference type="Pfam" id="PF02362">
    <property type="entry name" value="B3"/>
    <property type="match status" value="3"/>
</dbReference>
<feature type="domain" description="TF-B3" evidence="7">
    <location>
        <begin position="240"/>
        <end position="337"/>
    </location>
</feature>
<dbReference type="OMA" id="YITAFRA"/>
<accession>K7N2T3</accession>
<dbReference type="PANTHER" id="PTHR31920:SF108">
    <property type="entry name" value="B3 DOMAIN-CONTAINING TRANSCRIPTION FACTOR VRN1-LIKE"/>
    <property type="match status" value="1"/>
</dbReference>
<dbReference type="SMART" id="SM01019">
    <property type="entry name" value="B3"/>
    <property type="match status" value="3"/>
</dbReference>
<dbReference type="InterPro" id="IPR050655">
    <property type="entry name" value="Plant_B3_domain"/>
</dbReference>
<feature type="domain" description="TF-B3" evidence="7">
    <location>
        <begin position="19"/>
        <end position="112"/>
    </location>
</feature>
<dbReference type="Gene3D" id="2.40.330.10">
    <property type="entry name" value="DNA-binding pseudobarrel domain"/>
    <property type="match status" value="3"/>
</dbReference>
<gene>
    <name evidence="8" type="ORF">GLYMA_20G108000</name>
</gene>
<dbReference type="AlphaFoldDB" id="K7N2T3"/>
<dbReference type="STRING" id="3847.K7N2T3"/>
<evidence type="ECO:0000256" key="6">
    <source>
        <dbReference type="SAM" id="MobiDB-lite"/>
    </source>
</evidence>
<keyword evidence="5" id="KW-0539">Nucleus</keyword>
<dbReference type="OrthoDB" id="1431437at2759"/>
<reference evidence="9" key="2">
    <citation type="submission" date="2018-02" db="UniProtKB">
        <authorList>
            <consortium name="EnsemblPlants"/>
        </authorList>
    </citation>
    <scope>IDENTIFICATION</scope>
    <source>
        <strain evidence="9">Williams 82</strain>
    </source>
</reference>
<dbReference type="InParanoid" id="K7N2T3"/>
<dbReference type="PANTHER" id="PTHR31920">
    <property type="entry name" value="B3 DOMAIN-CONTAINING"/>
    <property type="match status" value="1"/>
</dbReference>
<evidence type="ECO:0000313" key="9">
    <source>
        <dbReference type="EnsemblPlants" id="KRG90687"/>
    </source>
</evidence>
<feature type="compositionally biased region" description="Basic and acidic residues" evidence="6">
    <location>
        <begin position="177"/>
        <end position="194"/>
    </location>
</feature>
<sequence length="454" mass="53298">MGWAFRLHFFVWPSTSDIHFFKRIEEDAIRNGELRIPRSFVNKCWEGMSNPVVLLLRNGAEWKVKWKKLDVDVWLIDDWKEFADFCCLDQDHLLVFKYMGKSRFQVVIFYQNGLEMQYPLMEETIDGNSLCQPKRAKSPLPFSSSIKKVKTNPRKEPSSYPGHDHDVKTEPAQSQRRKVELSKKFHADDLDDAKPKKRGGRRRRIMCSNSRAIKRDELLQDTESSTALERAKAFRTDNPSFIRAMGKSYIERSVLFMPGNFITEDQQKEDDHVFLWISNERAWHVKFYLSHSSGQILLSIGWMDFVKDNNLKIGNVCVFEQIKKPGISFRVVIFRDPEESSPFKFPDSESRRFNNNKVSENHFTISIKPSQLCHMNVPKKFIKNHDIDNTKEVTLQVGKRSWNVTLDCYGRFTSGWSEFMSQCDLEAGDVCYFELIDKKKFVFEVRFKRCISID</sequence>
<name>K7N2T3_SOYBN</name>
<dbReference type="CDD" id="cd10017">
    <property type="entry name" value="B3_DNA"/>
    <property type="match status" value="3"/>
</dbReference>